<reference evidence="1 2" key="1">
    <citation type="submission" date="2015-09" db="EMBL/GenBank/DDBJ databases">
        <authorList>
            <person name="Jackson K.R."/>
            <person name="Lunt B.L."/>
            <person name="Fisher J.N.B."/>
            <person name="Gardner A.V."/>
            <person name="Bailey M.E."/>
            <person name="Deus L.M."/>
            <person name="Earl A.S."/>
            <person name="Gibby P.D."/>
            <person name="Hartmann K.A."/>
            <person name="Liu J.E."/>
            <person name="Manci A.M."/>
            <person name="Nielsen D.A."/>
            <person name="Solomon M.B."/>
            <person name="Breakwell D.P."/>
            <person name="Burnett S.H."/>
            <person name="Grose J.H."/>
        </authorList>
    </citation>
    <scope>NUCLEOTIDE SEQUENCE [LARGE SCALE GENOMIC DNA]</scope>
    <source>
        <strain evidence="1 2">16</strain>
    </source>
</reference>
<dbReference type="OrthoDB" id="8453270at2"/>
<dbReference type="STRING" id="665126.ABB55_25075"/>
<organism evidence="1 2">
    <name type="scientific">Prosthecodimorpha hirschii</name>
    <dbReference type="NCBI Taxonomy" id="665126"/>
    <lineage>
        <taxon>Bacteria</taxon>
        <taxon>Pseudomonadati</taxon>
        <taxon>Pseudomonadota</taxon>
        <taxon>Alphaproteobacteria</taxon>
        <taxon>Hyphomicrobiales</taxon>
        <taxon>Ancalomicrobiaceae</taxon>
        <taxon>Prosthecodimorpha</taxon>
    </lineage>
</organism>
<dbReference type="Proteomes" id="UP000048984">
    <property type="component" value="Unassembled WGS sequence"/>
</dbReference>
<reference evidence="1 2" key="2">
    <citation type="submission" date="2015-10" db="EMBL/GenBank/DDBJ databases">
        <title>Draft Genome Sequence of Prosthecomicrobium hirschii ATCC 27832.</title>
        <authorList>
            <person name="Daniel J."/>
            <person name="Givan S.A."/>
            <person name="Brun Y.V."/>
            <person name="Brown P.J."/>
        </authorList>
    </citation>
    <scope>NUCLEOTIDE SEQUENCE [LARGE SCALE GENOMIC DNA]</scope>
    <source>
        <strain evidence="1 2">16</strain>
    </source>
</reference>
<name>A0A0P6VVS0_9HYPH</name>
<evidence type="ECO:0000313" key="2">
    <source>
        <dbReference type="Proteomes" id="UP000048984"/>
    </source>
</evidence>
<sequence length="114" mass="12877">MARHDELGFETEQEMEAWEAEQDEHAEEIKNIVLDYVEENEVPDQTAVFTLLQIAVSLQMSSYMMETEKPSVAGLKLELDRFGGDIADLIRDSKKGAAEFIESYRSVMGEGEEG</sequence>
<dbReference type="EMBL" id="LJYW01000001">
    <property type="protein sequence ID" value="KPL55094.1"/>
    <property type="molecule type" value="Genomic_DNA"/>
</dbReference>
<evidence type="ECO:0000313" key="1">
    <source>
        <dbReference type="EMBL" id="KPL55094.1"/>
    </source>
</evidence>
<dbReference type="RefSeq" id="WP_054361261.1">
    <property type="nucleotide sequence ID" value="NZ_JAPCYQ010000001.1"/>
</dbReference>
<accession>A0A0P6VVS0</accession>
<gene>
    <name evidence="1" type="ORF">ABB55_25075</name>
</gene>
<comment type="caution">
    <text evidence="1">The sequence shown here is derived from an EMBL/GenBank/DDBJ whole genome shotgun (WGS) entry which is preliminary data.</text>
</comment>
<protein>
    <submittedName>
        <fullName evidence="1">Uncharacterized protein</fullName>
    </submittedName>
</protein>
<dbReference type="AlphaFoldDB" id="A0A0P6VVS0"/>
<proteinExistence type="predicted"/>
<keyword evidence="2" id="KW-1185">Reference proteome</keyword>